<evidence type="ECO:0000313" key="2">
    <source>
        <dbReference type="Proteomes" id="UP000196573"/>
    </source>
</evidence>
<organism evidence="1 2">
    <name type="scientific">Parendozoicomonas haliclonae</name>
    <dbReference type="NCBI Taxonomy" id="1960125"/>
    <lineage>
        <taxon>Bacteria</taxon>
        <taxon>Pseudomonadati</taxon>
        <taxon>Pseudomonadota</taxon>
        <taxon>Gammaproteobacteria</taxon>
        <taxon>Oceanospirillales</taxon>
        <taxon>Endozoicomonadaceae</taxon>
        <taxon>Parendozoicomonas</taxon>
    </lineage>
</organism>
<dbReference type="RefSeq" id="WP_133060348.1">
    <property type="nucleotide sequence ID" value="NZ_CBCSCN010000004.1"/>
</dbReference>
<proteinExistence type="predicted"/>
<protein>
    <submittedName>
        <fullName evidence="1">Uncharacterized protein</fullName>
    </submittedName>
</protein>
<reference evidence="1 2" key="1">
    <citation type="submission" date="2017-03" db="EMBL/GenBank/DDBJ databases">
        <authorList>
            <person name="Afonso C.L."/>
            <person name="Miller P.J."/>
            <person name="Scott M.A."/>
            <person name="Spackman E."/>
            <person name="Goraichik I."/>
            <person name="Dimitrov K.M."/>
            <person name="Suarez D.L."/>
            <person name="Swayne D.E."/>
        </authorList>
    </citation>
    <scope>NUCLEOTIDE SEQUENCE [LARGE SCALE GENOMIC DNA]</scope>
    <source>
        <strain evidence="1">SB41UT1</strain>
    </source>
</reference>
<name>A0A1X7AEM2_9GAMM</name>
<gene>
    <name evidence="1" type="ORF">EHSB41UT_00280</name>
</gene>
<dbReference type="Proteomes" id="UP000196573">
    <property type="component" value="Unassembled WGS sequence"/>
</dbReference>
<dbReference type="AlphaFoldDB" id="A0A1X7AEM2"/>
<sequence>MFVEPRMIVREVFDLVVWCVQARYSDRLPVTAGYWVKLTRTKGQCSAVLHADVFGAAHVAQERAFTLNEFSHLLGRPL</sequence>
<evidence type="ECO:0000313" key="1">
    <source>
        <dbReference type="EMBL" id="SMA33431.1"/>
    </source>
</evidence>
<dbReference type="EMBL" id="FWPT01000001">
    <property type="protein sequence ID" value="SMA33431.1"/>
    <property type="molecule type" value="Genomic_DNA"/>
</dbReference>
<keyword evidence="2" id="KW-1185">Reference proteome</keyword>
<accession>A0A1X7AEM2</accession>